<proteinExistence type="predicted"/>
<evidence type="ECO:0000313" key="3">
    <source>
        <dbReference type="Proteomes" id="UP000592181"/>
    </source>
</evidence>
<keyword evidence="3" id="KW-1185">Reference proteome</keyword>
<dbReference type="EMBL" id="JACBZX010000001">
    <property type="protein sequence ID" value="NYG36796.1"/>
    <property type="molecule type" value="Genomic_DNA"/>
</dbReference>
<dbReference type="AlphaFoldDB" id="A0A852X106"/>
<feature type="chain" id="PRO_5032993347" description="SipW-cognate class signal peptide" evidence="1">
    <location>
        <begin position="31"/>
        <end position="210"/>
    </location>
</feature>
<dbReference type="RefSeq" id="WP_179462247.1">
    <property type="nucleotide sequence ID" value="NZ_JACBZX010000001.1"/>
</dbReference>
<evidence type="ECO:0008006" key="4">
    <source>
        <dbReference type="Google" id="ProtNLM"/>
    </source>
</evidence>
<dbReference type="Proteomes" id="UP000592181">
    <property type="component" value="Unassembled WGS sequence"/>
</dbReference>
<keyword evidence="1" id="KW-0732">Signal</keyword>
<comment type="caution">
    <text evidence="2">The sequence shown here is derived from an EMBL/GenBank/DDBJ whole genome shotgun (WGS) entry which is preliminary data.</text>
</comment>
<evidence type="ECO:0000256" key="1">
    <source>
        <dbReference type="SAM" id="SignalP"/>
    </source>
</evidence>
<sequence>MSLYRRLSAGVVAGSLAAVGLVATSSGARASNPYTESGNRTTTCDVDWYAQSELSHGLSQDYDESGTIENDEVYSNQGYRYEVSSQTTEYPELIGPGDFLLHHFTINDSAVGFRLPIATDHTMQDVTVRIASTTEELELGDTASADGTAQDPESAYFIEATLQGSYLEGGGCEITAPPLLEMPVAGDCEQALAGRTIMSRETADITVRDT</sequence>
<name>A0A852X106_9MICO</name>
<reference evidence="2 3" key="1">
    <citation type="submission" date="2020-07" db="EMBL/GenBank/DDBJ databases">
        <title>Sequencing the genomes of 1000 actinobacteria strains.</title>
        <authorList>
            <person name="Klenk H.-P."/>
        </authorList>
    </citation>
    <scope>NUCLEOTIDE SEQUENCE [LARGE SCALE GENOMIC DNA]</scope>
    <source>
        <strain evidence="2 3">DSM 24723</strain>
    </source>
</reference>
<organism evidence="2 3">
    <name type="scientific">Janibacter alkaliphilus</name>
    <dbReference type="NCBI Taxonomy" id="1069963"/>
    <lineage>
        <taxon>Bacteria</taxon>
        <taxon>Bacillati</taxon>
        <taxon>Actinomycetota</taxon>
        <taxon>Actinomycetes</taxon>
        <taxon>Micrococcales</taxon>
        <taxon>Intrasporangiaceae</taxon>
        <taxon>Janibacter</taxon>
    </lineage>
</organism>
<protein>
    <recommendedName>
        <fullName evidence="4">SipW-cognate class signal peptide</fullName>
    </recommendedName>
</protein>
<accession>A0A852X106</accession>
<feature type="signal peptide" evidence="1">
    <location>
        <begin position="1"/>
        <end position="30"/>
    </location>
</feature>
<gene>
    <name evidence="2" type="ORF">BJY28_001265</name>
</gene>
<evidence type="ECO:0000313" key="2">
    <source>
        <dbReference type="EMBL" id="NYG36796.1"/>
    </source>
</evidence>